<feature type="transmembrane region" description="Helical" evidence="7">
    <location>
        <begin position="79"/>
        <end position="100"/>
    </location>
</feature>
<feature type="transmembrane region" description="Helical" evidence="7">
    <location>
        <begin position="271"/>
        <end position="296"/>
    </location>
</feature>
<reference evidence="8 9" key="1">
    <citation type="journal article" date="2023" name="G3 (Bethesda)">
        <title>A chromosome-level genome assembly of Zasmidium syzygii isolated from banana leaves.</title>
        <authorList>
            <person name="van Westerhoven A.C."/>
            <person name="Mehrabi R."/>
            <person name="Talebi R."/>
            <person name="Steentjes M.B.F."/>
            <person name="Corcolon B."/>
            <person name="Chong P.A."/>
            <person name="Kema G.H.J."/>
            <person name="Seidl M.F."/>
        </authorList>
    </citation>
    <scope>NUCLEOTIDE SEQUENCE [LARGE SCALE GENOMIC DNA]</scope>
    <source>
        <strain evidence="8 9">P124</strain>
    </source>
</reference>
<comment type="caution">
    <text evidence="8">The sequence shown here is derived from an EMBL/GenBank/DDBJ whole genome shotgun (WGS) entry which is preliminary data.</text>
</comment>
<feature type="region of interest" description="Disordered" evidence="6">
    <location>
        <begin position="1"/>
        <end position="24"/>
    </location>
</feature>
<feature type="transmembrane region" description="Helical" evidence="7">
    <location>
        <begin position="197"/>
        <end position="215"/>
    </location>
</feature>
<evidence type="ECO:0000256" key="6">
    <source>
        <dbReference type="SAM" id="MobiDB-lite"/>
    </source>
</evidence>
<feature type="transmembrane region" description="Helical" evidence="7">
    <location>
        <begin position="169"/>
        <end position="185"/>
    </location>
</feature>
<evidence type="ECO:0000256" key="1">
    <source>
        <dbReference type="ARBA" id="ARBA00004141"/>
    </source>
</evidence>
<dbReference type="InterPro" id="IPR002293">
    <property type="entry name" value="AA/rel_permease1"/>
</dbReference>
<evidence type="ECO:0000256" key="4">
    <source>
        <dbReference type="ARBA" id="ARBA00022989"/>
    </source>
</evidence>
<evidence type="ECO:0000256" key="5">
    <source>
        <dbReference type="ARBA" id="ARBA00023136"/>
    </source>
</evidence>
<feature type="transmembrane region" description="Helical" evidence="7">
    <location>
        <begin position="403"/>
        <end position="426"/>
    </location>
</feature>
<dbReference type="Pfam" id="PF13520">
    <property type="entry name" value="AA_permease_2"/>
    <property type="match status" value="1"/>
</dbReference>
<feature type="compositionally biased region" description="Basic and acidic residues" evidence="6">
    <location>
        <begin position="1"/>
        <end position="18"/>
    </location>
</feature>
<evidence type="ECO:0000313" key="9">
    <source>
        <dbReference type="Proteomes" id="UP001305779"/>
    </source>
</evidence>
<evidence type="ECO:0008006" key="10">
    <source>
        <dbReference type="Google" id="ProtNLM"/>
    </source>
</evidence>
<evidence type="ECO:0000256" key="3">
    <source>
        <dbReference type="ARBA" id="ARBA00022692"/>
    </source>
</evidence>
<feature type="transmembrane region" description="Helical" evidence="7">
    <location>
        <begin position="377"/>
        <end position="397"/>
    </location>
</feature>
<keyword evidence="3 7" id="KW-0812">Transmembrane</keyword>
<feature type="transmembrane region" description="Helical" evidence="7">
    <location>
        <begin position="479"/>
        <end position="499"/>
    </location>
</feature>
<accession>A0ABR0E9H9</accession>
<keyword evidence="4 7" id="KW-1133">Transmembrane helix</keyword>
<feature type="transmembrane region" description="Helical" evidence="7">
    <location>
        <begin position="121"/>
        <end position="149"/>
    </location>
</feature>
<keyword evidence="2" id="KW-0813">Transport</keyword>
<protein>
    <recommendedName>
        <fullName evidence="10">Amino acid transporter</fullName>
    </recommendedName>
</protein>
<comment type="subcellular location">
    <subcellularLocation>
        <location evidence="1">Membrane</location>
        <topology evidence="1">Multi-pass membrane protein</topology>
    </subcellularLocation>
</comment>
<organism evidence="8 9">
    <name type="scientific">Zasmidium cellare</name>
    <name type="common">Wine cellar mold</name>
    <name type="synonym">Racodium cellare</name>
    <dbReference type="NCBI Taxonomy" id="395010"/>
    <lineage>
        <taxon>Eukaryota</taxon>
        <taxon>Fungi</taxon>
        <taxon>Dikarya</taxon>
        <taxon>Ascomycota</taxon>
        <taxon>Pezizomycotina</taxon>
        <taxon>Dothideomycetes</taxon>
        <taxon>Dothideomycetidae</taxon>
        <taxon>Mycosphaerellales</taxon>
        <taxon>Mycosphaerellaceae</taxon>
        <taxon>Zasmidium</taxon>
    </lineage>
</organism>
<feature type="transmembrane region" description="Helical" evidence="7">
    <location>
        <begin position="446"/>
        <end position="467"/>
    </location>
</feature>
<name>A0ABR0E9H9_ZASCE</name>
<feature type="transmembrane region" description="Helical" evidence="7">
    <location>
        <begin position="239"/>
        <end position="259"/>
    </location>
</feature>
<evidence type="ECO:0000256" key="7">
    <source>
        <dbReference type="SAM" id="Phobius"/>
    </source>
</evidence>
<dbReference type="Proteomes" id="UP001305779">
    <property type="component" value="Unassembled WGS sequence"/>
</dbReference>
<gene>
    <name evidence="8" type="ORF">PRZ48_010625</name>
</gene>
<keyword evidence="5 7" id="KW-0472">Membrane</keyword>
<dbReference type="Gene3D" id="1.20.1740.10">
    <property type="entry name" value="Amino acid/polyamine transporter I"/>
    <property type="match status" value="1"/>
</dbReference>
<proteinExistence type="predicted"/>
<dbReference type="EMBL" id="JAXOVC010000008">
    <property type="protein sequence ID" value="KAK4497969.1"/>
    <property type="molecule type" value="Genomic_DNA"/>
</dbReference>
<dbReference type="PANTHER" id="PTHR45649:SF14">
    <property type="entry name" value="GABA PERMEASE"/>
    <property type="match status" value="1"/>
</dbReference>
<dbReference type="PANTHER" id="PTHR45649">
    <property type="entry name" value="AMINO-ACID PERMEASE BAT1"/>
    <property type="match status" value="1"/>
</dbReference>
<evidence type="ECO:0000256" key="2">
    <source>
        <dbReference type="ARBA" id="ARBA00022448"/>
    </source>
</evidence>
<dbReference type="PIRSF" id="PIRSF006060">
    <property type="entry name" value="AA_transporter"/>
    <property type="match status" value="1"/>
</dbReference>
<evidence type="ECO:0000313" key="8">
    <source>
        <dbReference type="EMBL" id="KAK4497969.1"/>
    </source>
</evidence>
<sequence>MAGNDSIDKNHGSPKETEIPLEPVMSAVKPGETEELREGFNVWSLGALLVCLMATWEALATVVTSALTNGGPPCLFYNYIISFLGTMALAASMAEIASIYPTAGGQYHWVAAFAPHNIRPFASWVTGWISIGGQLALTASAALSAGLLFQGLLILNNPSYVPQRWHGVMFYWMVLAYSLVVNVYGSRILAKTNVGAGVIHVVGFVIIVVILGAMTKNKNTSEYVFADFSNTSGWNSDGISWLVGLLSTVYPFLGYDAAAHMSEELPRPSKYVPIAMLGSIAINGTMGFVFCIVFLYCLTDLDTLLQTATGFPFVQLYYNVTQNHSAATIMTLFHALTALAANSAGLTSTSRTAWAFARDRAWPFSGYYSHLGHKSQIPVRMCILLTALQFLLGLIYIGNTTAFNAILSMSILGMYASYVLPIGFMLRYGRRSSSYHAKGWFTLGRWGSTINIIALLWGALAMLFSMFPSYQPVTPENMNYSSLVLGGWVIGGSVYYVICQRKVFEGPAMLL</sequence>
<feature type="transmembrane region" description="Helical" evidence="7">
    <location>
        <begin position="42"/>
        <end position="67"/>
    </location>
</feature>
<keyword evidence="9" id="KW-1185">Reference proteome</keyword>